<reference evidence="1 2" key="1">
    <citation type="journal article" date="2004" name="Proc. Natl. Acad. Sci. U.S.A.">
        <title>Genome sequence of Picrophilus torridus and its implications for life around pH 0.</title>
        <authorList>
            <person name="Futterer O."/>
            <person name="Angelov A."/>
            <person name="Liesegang H."/>
            <person name="Gottschalk G."/>
            <person name="Schleper C."/>
            <person name="Schepers B."/>
            <person name="Dock C."/>
            <person name="Antranikian G."/>
            <person name="Liebl W."/>
        </authorList>
    </citation>
    <scope>NUCLEOTIDE SEQUENCE [LARGE SCALE GENOMIC DNA]</scope>
    <source>
        <strain evidence="2">ATCC 700027 / DSM 9790 / JCM 10055 / NBRC 100828</strain>
    </source>
</reference>
<dbReference type="AlphaFoldDB" id="Q6L106"/>
<dbReference type="RefSeq" id="WP_011177562.1">
    <property type="nucleotide sequence ID" value="NC_005877.1"/>
</dbReference>
<proteinExistence type="predicted"/>
<dbReference type="eggNOG" id="arCOG01128">
    <property type="taxonomic scope" value="Archaea"/>
</dbReference>
<protein>
    <submittedName>
        <fullName evidence="1">Transcriptional activator tenA</fullName>
    </submittedName>
</protein>
<dbReference type="HOGENOM" id="CLU_1393623_0_0_2"/>
<name>Q6L106_PICTO</name>
<dbReference type="KEGG" id="pto:PTO0761"/>
<dbReference type="PaxDb" id="263820-PTO0761"/>
<dbReference type="OrthoDB" id="379731at2157"/>
<sequence length="195" mass="23551">MNNSDFLVNKSDFKRALNTEFSRLFIENRITERSLIDYFEQDYFFVLEDLKVLKKLIELSEDKNMFSWFMSLINNDELNFFNRFFYENNIDIKKIEISKTTRKYIDYIESIIEKDDFILILSMLLAGEWIYLETFSGKNSKNIYIGEWEKLHSNDLKRFVDFMRNIIDNSVINDDVINVFGNTVNLEIEFFCQFL</sequence>
<dbReference type="CDD" id="cd19358">
    <property type="entry name" value="TenA_E_Spr0628-like"/>
    <property type="match status" value="1"/>
</dbReference>
<dbReference type="EMBL" id="AE017261">
    <property type="protein sequence ID" value="AAT43346.1"/>
    <property type="molecule type" value="Genomic_DNA"/>
</dbReference>
<dbReference type="InParanoid" id="Q6L106"/>
<dbReference type="SUPFAM" id="SSF48613">
    <property type="entry name" value="Heme oxygenase-like"/>
    <property type="match status" value="1"/>
</dbReference>
<gene>
    <name evidence="1" type="ordered locus">PTO0761</name>
</gene>
<evidence type="ECO:0000313" key="1">
    <source>
        <dbReference type="EMBL" id="AAT43346.1"/>
    </source>
</evidence>
<dbReference type="GeneID" id="2844605"/>
<dbReference type="Gene3D" id="1.20.910.10">
    <property type="entry name" value="Heme oxygenase-like"/>
    <property type="match status" value="1"/>
</dbReference>
<dbReference type="InterPro" id="IPR016084">
    <property type="entry name" value="Haem_Oase-like_multi-hlx"/>
</dbReference>
<dbReference type="STRING" id="263820.PTO0761"/>
<accession>Q6L106</accession>
<evidence type="ECO:0000313" key="2">
    <source>
        <dbReference type="Proteomes" id="UP000000438"/>
    </source>
</evidence>
<organism evidence="1 2">
    <name type="scientific">Picrophilus torridus (strain ATCC 700027 / DSM 9790 / JCM 10055 / NBRC 100828 / KAW 2/3)</name>
    <dbReference type="NCBI Taxonomy" id="1122961"/>
    <lineage>
        <taxon>Archaea</taxon>
        <taxon>Methanobacteriati</taxon>
        <taxon>Thermoplasmatota</taxon>
        <taxon>Thermoplasmata</taxon>
        <taxon>Thermoplasmatales</taxon>
        <taxon>Picrophilaceae</taxon>
        <taxon>Picrophilus</taxon>
    </lineage>
</organism>
<dbReference type="Proteomes" id="UP000000438">
    <property type="component" value="Chromosome"/>
</dbReference>